<reference evidence="1" key="1">
    <citation type="journal article" date="2022" name="Int. J. Syst. Evol. Microbiol.">
        <title>Genome-based, phenotypic and chemotaxonomic classification of Faecalibacterium strains: proposal of three novel species Faecalibacterium duncaniae sp. nov., Faecalibacterium hattorii sp. nov. and Faecalibacterium gallinarum sp. nov. .</title>
        <authorList>
            <person name="Sakamoto M."/>
            <person name="Sakurai N."/>
            <person name="Tanno H."/>
            <person name="Iino T."/>
            <person name="Ohkuma M."/>
            <person name="Endo A."/>
        </authorList>
    </citation>
    <scope>NUCLEOTIDE SEQUENCE</scope>
    <source>
        <strain evidence="1">JCM 17207</strain>
    </source>
</reference>
<dbReference type="Pfam" id="PF13835">
    <property type="entry name" value="DUF4194"/>
    <property type="match status" value="1"/>
</dbReference>
<protein>
    <recommendedName>
        <fullName evidence="3">DUF4194 domain-containing protein</fullName>
    </recommendedName>
</protein>
<evidence type="ECO:0008006" key="3">
    <source>
        <dbReference type="Google" id="ProtNLM"/>
    </source>
</evidence>
<sequence>MSFDWIGAATQKELDHFKAVCNQLLSHTYVVRTLYKPGEGRVNNPDYVFISAHFEEIQDYLALLDWDLRKDDLNGYFYVINTDEANRCNLNKKETAILLAIRMIYEENMERLGLEQDAICTVRDVLEKVVTDYAILPAKPNMDEVKRALTTLDNHCVIQRIEGRYNQGSCKFAILPTILSVVSSEKLNVIVSTLRKEDNDEEAEKNSAD</sequence>
<dbReference type="RefSeq" id="WP_238316828.1">
    <property type="nucleotide sequence ID" value="NZ_BQKV01000038.1"/>
</dbReference>
<dbReference type="InterPro" id="IPR025449">
    <property type="entry name" value="JetB"/>
</dbReference>
<evidence type="ECO:0000313" key="2">
    <source>
        <dbReference type="Proteomes" id="UP001055185"/>
    </source>
</evidence>
<comment type="caution">
    <text evidence="1">The sequence shown here is derived from an EMBL/GenBank/DDBJ whole genome shotgun (WGS) entry which is preliminary data.</text>
</comment>
<accession>A0AA37MY48</accession>
<organism evidence="1 2">
    <name type="scientific">Faecalibacterium gallinarum</name>
    <dbReference type="NCBI Taxonomy" id="2903556"/>
    <lineage>
        <taxon>Bacteria</taxon>
        <taxon>Bacillati</taxon>
        <taxon>Bacillota</taxon>
        <taxon>Clostridia</taxon>
        <taxon>Eubacteriales</taxon>
        <taxon>Oscillospiraceae</taxon>
        <taxon>Faecalibacterium</taxon>
    </lineage>
</organism>
<dbReference type="AlphaFoldDB" id="A0AA37MY48"/>
<proteinExistence type="predicted"/>
<evidence type="ECO:0000313" key="1">
    <source>
        <dbReference type="EMBL" id="GJN64634.1"/>
    </source>
</evidence>
<dbReference type="Proteomes" id="UP001055185">
    <property type="component" value="Unassembled WGS sequence"/>
</dbReference>
<gene>
    <name evidence="1" type="ORF">JCM17207_12590</name>
</gene>
<keyword evidence="2" id="KW-1185">Reference proteome</keyword>
<dbReference type="EMBL" id="BQKV01000038">
    <property type="protein sequence ID" value="GJN64634.1"/>
    <property type="molecule type" value="Genomic_DNA"/>
</dbReference>
<name>A0AA37MY48_9FIRM</name>